<proteinExistence type="predicted"/>
<evidence type="ECO:0000256" key="1">
    <source>
        <dbReference type="SAM" id="MobiDB-lite"/>
    </source>
</evidence>
<feature type="region of interest" description="Disordered" evidence="1">
    <location>
        <begin position="460"/>
        <end position="510"/>
    </location>
</feature>
<dbReference type="Proteomes" id="UP000053599">
    <property type="component" value="Unassembled WGS sequence"/>
</dbReference>
<dbReference type="OrthoDB" id="3939633at2759"/>
<dbReference type="GO" id="GO:0017108">
    <property type="term" value="F:5'-flap endonuclease activity"/>
    <property type="evidence" value="ECO:0007669"/>
    <property type="project" value="TreeGrafter"/>
</dbReference>
<dbReference type="SUPFAM" id="SSF88723">
    <property type="entry name" value="PIN domain-like"/>
    <property type="match status" value="1"/>
</dbReference>
<protein>
    <recommendedName>
        <fullName evidence="2">XPG-I domain-containing protein</fullName>
    </recommendedName>
</protein>
<dbReference type="PANTHER" id="PTHR11081:SF75">
    <property type="entry name" value="ENDONUCLEASE, PUTATIVE (AFU_ORTHOLOGUE AFUA_3G13260)-RELATED"/>
    <property type="match status" value="1"/>
</dbReference>
<name>A0A0D1YUK9_9EURO</name>
<dbReference type="STRING" id="1016849.A0A0D1YUK9"/>
<dbReference type="SMART" id="SM00484">
    <property type="entry name" value="XPGI"/>
    <property type="match status" value="1"/>
</dbReference>
<gene>
    <name evidence="3" type="ORF">PV11_10227</name>
</gene>
<evidence type="ECO:0000259" key="2">
    <source>
        <dbReference type="SMART" id="SM00484"/>
    </source>
</evidence>
<dbReference type="PANTHER" id="PTHR11081">
    <property type="entry name" value="FLAP ENDONUCLEASE FAMILY MEMBER"/>
    <property type="match status" value="1"/>
</dbReference>
<dbReference type="CDD" id="cd09870">
    <property type="entry name" value="PIN_YEN1"/>
    <property type="match status" value="1"/>
</dbReference>
<dbReference type="InterPro" id="IPR006086">
    <property type="entry name" value="XPG-I_dom"/>
</dbReference>
<evidence type="ECO:0000313" key="4">
    <source>
        <dbReference type="Proteomes" id="UP000053599"/>
    </source>
</evidence>
<dbReference type="EMBL" id="KN846954">
    <property type="protein sequence ID" value="KIV78518.1"/>
    <property type="molecule type" value="Genomic_DNA"/>
</dbReference>
<sequence>MGVNKLWDVIRERHPQKKEDTVSLAQLGEEYLKKKGRPFRVAVDIYPQIFAHKGATDTTRDSGGMNYASKNIFYYAMQFLQAGVQPVFVYDGDDKPAYKRKRYHNYSQFNRAKHLIPKAAESSTTRTTEDKDRDQSLTHIVRLTKETFAILGLPCIDAAGEAEAECCALERLGLVDGVVTSDGDAFIFGSSLVLDVCNKDGNKPRRAYVYTSRNTMSRGFCLLFALVSGGDYTNGLKGFGPSAVQDLYDAFGEELDRHLDSQDYVVGKVVAWSKQVAMKLKQSSIPRSRALAEKLSRGFDKDVVRHYLEPRLHPTSLLKQWLREDAWIQPMKVSRFRLHTAEYFDWKGRNFARKFAKNLCEPLLAQYLMIQGLQYHSQQRLPECGFLLDNAKMDEIVRIKVSYNPEQLLGMKVSTEPIIEGGRYSRKVNFDPSKDQPAWLPEWLVEYGAPVLHAEWHKSNSKSCKKVAPQKTRKARKRSQRDDESYAQPTPKRTRISPPTTPSLHLPASSDKLPELAAFAALLRKNNGRFKPHSATSSPMPEFEKELSRATNLSMLDNGEVEVFDLTSSPC</sequence>
<dbReference type="GO" id="GO:0006974">
    <property type="term" value="P:DNA damage response"/>
    <property type="evidence" value="ECO:0007669"/>
    <property type="project" value="UniProtKB-ARBA"/>
</dbReference>
<dbReference type="InterPro" id="IPR029060">
    <property type="entry name" value="PIN-like_dom_sf"/>
</dbReference>
<reference evidence="3 4" key="1">
    <citation type="submission" date="2015-01" db="EMBL/GenBank/DDBJ databases">
        <title>The Genome Sequence of Exophiala sideris CBS121828.</title>
        <authorList>
            <consortium name="The Broad Institute Genomics Platform"/>
            <person name="Cuomo C."/>
            <person name="de Hoog S."/>
            <person name="Gorbushina A."/>
            <person name="Stielow B."/>
            <person name="Teixiera M."/>
            <person name="Abouelleil A."/>
            <person name="Chapman S.B."/>
            <person name="Priest M."/>
            <person name="Young S.K."/>
            <person name="Wortman J."/>
            <person name="Nusbaum C."/>
            <person name="Birren B."/>
        </authorList>
    </citation>
    <scope>NUCLEOTIDE SEQUENCE [LARGE SCALE GENOMIC DNA]</scope>
    <source>
        <strain evidence="3 4">CBS 121828</strain>
    </source>
</reference>
<organism evidence="3 4">
    <name type="scientific">Exophiala sideris</name>
    <dbReference type="NCBI Taxonomy" id="1016849"/>
    <lineage>
        <taxon>Eukaryota</taxon>
        <taxon>Fungi</taxon>
        <taxon>Dikarya</taxon>
        <taxon>Ascomycota</taxon>
        <taxon>Pezizomycotina</taxon>
        <taxon>Eurotiomycetes</taxon>
        <taxon>Chaetothyriomycetidae</taxon>
        <taxon>Chaetothyriales</taxon>
        <taxon>Herpotrichiellaceae</taxon>
        <taxon>Exophiala</taxon>
    </lineage>
</organism>
<evidence type="ECO:0000313" key="3">
    <source>
        <dbReference type="EMBL" id="KIV78518.1"/>
    </source>
</evidence>
<dbReference type="AlphaFoldDB" id="A0A0D1YUK9"/>
<feature type="domain" description="XPG-I" evidence="2">
    <location>
        <begin position="149"/>
        <end position="226"/>
    </location>
</feature>
<dbReference type="Pfam" id="PF00867">
    <property type="entry name" value="XPG_I"/>
    <property type="match status" value="1"/>
</dbReference>
<dbReference type="Gene3D" id="3.40.50.1010">
    <property type="entry name" value="5'-nuclease"/>
    <property type="match status" value="1"/>
</dbReference>
<dbReference type="HOGENOM" id="CLU_007575_2_0_1"/>
<dbReference type="PRINTS" id="PR00853">
    <property type="entry name" value="XPGRADSUPER"/>
</dbReference>
<dbReference type="InterPro" id="IPR006084">
    <property type="entry name" value="XPG/Rad2"/>
</dbReference>
<accession>A0A0D1YUK9</accession>